<name>A0A3S3NYB5_9ACAR</name>
<evidence type="ECO:0000313" key="6">
    <source>
        <dbReference type="EMBL" id="RWS08316.1"/>
    </source>
</evidence>
<dbReference type="EMBL" id="NCKU01003034">
    <property type="protein sequence ID" value="RWS08316.1"/>
    <property type="molecule type" value="Genomic_DNA"/>
</dbReference>
<dbReference type="InterPro" id="IPR045238">
    <property type="entry name" value="Tim23-like"/>
</dbReference>
<dbReference type="PANTHER" id="PTHR15371:SF0">
    <property type="entry name" value="SD19278P"/>
    <property type="match status" value="1"/>
</dbReference>
<comment type="subcellular location">
    <subcellularLocation>
        <location evidence="1">Membrane</location>
        <topology evidence="1">Multi-pass membrane protein</topology>
    </subcellularLocation>
</comment>
<comment type="caution">
    <text evidence="6">The sequence shown here is derived from an EMBL/GenBank/DDBJ whole genome shotgun (WGS) entry which is preliminary data.</text>
</comment>
<evidence type="ECO:0000256" key="2">
    <source>
        <dbReference type="ARBA" id="ARBA00022692"/>
    </source>
</evidence>
<dbReference type="Pfam" id="PF02466">
    <property type="entry name" value="Tim17"/>
    <property type="match status" value="1"/>
</dbReference>
<organism evidence="6 7">
    <name type="scientific">Dinothrombium tinctorium</name>
    <dbReference type="NCBI Taxonomy" id="1965070"/>
    <lineage>
        <taxon>Eukaryota</taxon>
        <taxon>Metazoa</taxon>
        <taxon>Ecdysozoa</taxon>
        <taxon>Arthropoda</taxon>
        <taxon>Chelicerata</taxon>
        <taxon>Arachnida</taxon>
        <taxon>Acari</taxon>
        <taxon>Acariformes</taxon>
        <taxon>Trombidiformes</taxon>
        <taxon>Prostigmata</taxon>
        <taxon>Anystina</taxon>
        <taxon>Parasitengona</taxon>
        <taxon>Trombidioidea</taxon>
        <taxon>Trombidiidae</taxon>
        <taxon>Dinothrombium</taxon>
    </lineage>
</organism>
<keyword evidence="4 5" id="KW-0472">Membrane</keyword>
<protein>
    <submittedName>
        <fullName evidence="6">Mitochondrial import inner membrane translocase subunit Tim23-like protein</fullName>
    </submittedName>
</protein>
<feature type="transmembrane region" description="Helical" evidence="5">
    <location>
        <begin position="125"/>
        <end position="145"/>
    </location>
</feature>
<accession>A0A3S3NYB5</accession>
<evidence type="ECO:0000256" key="4">
    <source>
        <dbReference type="ARBA" id="ARBA00023136"/>
    </source>
</evidence>
<dbReference type="Proteomes" id="UP000285301">
    <property type="component" value="Unassembled WGS sequence"/>
</dbReference>
<dbReference type="STRING" id="1965070.A0A3S3NYB5"/>
<keyword evidence="2 5" id="KW-0812">Transmembrane</keyword>
<gene>
    <name evidence="6" type="ORF">B4U79_02302</name>
</gene>
<sequence>MDQRSDIGSMPPPPPMYSFGAVSGISSPYLNFDPNLITPNYNASEYIFPDGGPNRHSRGRFELAFSQIGASVMTGAALGGIRGGINGYKNTLPSLMQQSTVEPLSWSVRRSQILNYITKTGANTANAFGIVALLYSGIGVGLGFINDSNDDLNTITAATATGLLYRGLGTPKLKSAETATILKSVPSWQLRLRRGVIGGIIGLTASTVFVLLTNSEKYLK</sequence>
<dbReference type="GO" id="GO:0008320">
    <property type="term" value="F:protein transmembrane transporter activity"/>
    <property type="evidence" value="ECO:0007669"/>
    <property type="project" value="TreeGrafter"/>
</dbReference>
<keyword evidence="7" id="KW-1185">Reference proteome</keyword>
<evidence type="ECO:0000256" key="5">
    <source>
        <dbReference type="SAM" id="Phobius"/>
    </source>
</evidence>
<feature type="transmembrane region" description="Helical" evidence="5">
    <location>
        <begin position="192"/>
        <end position="212"/>
    </location>
</feature>
<dbReference type="AlphaFoldDB" id="A0A3S3NYB5"/>
<evidence type="ECO:0000256" key="1">
    <source>
        <dbReference type="ARBA" id="ARBA00004141"/>
    </source>
</evidence>
<proteinExistence type="predicted"/>
<dbReference type="OrthoDB" id="159299at2759"/>
<dbReference type="GO" id="GO:0005744">
    <property type="term" value="C:TIM23 mitochondrial import inner membrane translocase complex"/>
    <property type="evidence" value="ECO:0007669"/>
    <property type="project" value="TreeGrafter"/>
</dbReference>
<dbReference type="GO" id="GO:0030150">
    <property type="term" value="P:protein import into mitochondrial matrix"/>
    <property type="evidence" value="ECO:0007669"/>
    <property type="project" value="TreeGrafter"/>
</dbReference>
<reference evidence="6 7" key="1">
    <citation type="journal article" date="2018" name="Gigascience">
        <title>Genomes of trombidid mites reveal novel predicted allergens and laterally-transferred genes associated with secondary metabolism.</title>
        <authorList>
            <person name="Dong X."/>
            <person name="Chaisiri K."/>
            <person name="Xia D."/>
            <person name="Armstrong S.D."/>
            <person name="Fang Y."/>
            <person name="Donnelly M.J."/>
            <person name="Kadowaki T."/>
            <person name="McGarry J.W."/>
            <person name="Darby A.C."/>
            <person name="Makepeace B.L."/>
        </authorList>
    </citation>
    <scope>NUCLEOTIDE SEQUENCE [LARGE SCALE GENOMIC DNA]</scope>
    <source>
        <strain evidence="6">UoL-WK</strain>
    </source>
</reference>
<keyword evidence="3 5" id="KW-1133">Transmembrane helix</keyword>
<evidence type="ECO:0000313" key="7">
    <source>
        <dbReference type="Proteomes" id="UP000285301"/>
    </source>
</evidence>
<evidence type="ECO:0000256" key="3">
    <source>
        <dbReference type="ARBA" id="ARBA00022989"/>
    </source>
</evidence>
<dbReference type="PANTHER" id="PTHR15371">
    <property type="entry name" value="TIM23"/>
    <property type="match status" value="1"/>
</dbReference>